<sequence>MVFQIIDKIKYILKIIMSKQKIVLIGAGSLTFGLGTVGSIINSETLGGATICLHDINEETLDVVTRTCKSALEDKQSDFAIESTTDRKEALKNANFIINSIEITPRFSLLRWDFEFPMMFGSKQITGENGGPGGFFHALRVIPPILDICEDIQKVSPDALFINFSNPMSRICLAIKRKFPNQRFVGLCHEIHNVIQWLPRILDTPFKNLEIKAGGLNHFGVVLDAKYRDTGKDAYPDIRKKAPAFLDETNKSTDVSLIKFILEMYDYLPYTTDNHYGEYISWAWEESNLYHGREFWEGYEKYSANTFERMKRAINEGSGAKLVRPGGERAIPIIEGILNNDNHLEFSVNLPNDGIISNLPEDLVVECPATVNNDGLQGVKLGEYPKGLAALLNTQAAVQDLVVEAILTKSKKIALQALLADPVINSTTQAKKILESMLELQKNKIQIELI</sequence>
<evidence type="ECO:0000256" key="3">
    <source>
        <dbReference type="ARBA" id="ARBA00010141"/>
    </source>
</evidence>
<accession>A0A0F9UAM8</accession>
<evidence type="ECO:0000256" key="2">
    <source>
        <dbReference type="ARBA" id="ARBA00001936"/>
    </source>
</evidence>
<evidence type="ECO:0000259" key="11">
    <source>
        <dbReference type="Pfam" id="PF11975"/>
    </source>
</evidence>
<name>A0A0F9UAM8_9ZZZZ</name>
<keyword evidence="8" id="KW-0119">Carbohydrate metabolism</keyword>
<comment type="cofactor">
    <cofactor evidence="1">
        <name>NAD(+)</name>
        <dbReference type="ChEBI" id="CHEBI:57540"/>
    </cofactor>
</comment>
<keyword evidence="10" id="KW-1133">Transmembrane helix</keyword>
<proteinExistence type="inferred from homology"/>
<protein>
    <recommendedName>
        <fullName evidence="11">Glycosyl hydrolase family 4 C-terminal domain-containing protein</fullName>
    </recommendedName>
</protein>
<keyword evidence="10" id="KW-0472">Membrane</keyword>
<comment type="cofactor">
    <cofactor evidence="2">
        <name>Mn(2+)</name>
        <dbReference type="ChEBI" id="CHEBI:29035"/>
    </cofactor>
</comment>
<dbReference type="GO" id="GO:0046872">
    <property type="term" value="F:metal ion binding"/>
    <property type="evidence" value="ECO:0007669"/>
    <property type="project" value="UniProtKB-KW"/>
</dbReference>
<dbReference type="GO" id="GO:0004553">
    <property type="term" value="F:hydrolase activity, hydrolyzing O-glycosyl compounds"/>
    <property type="evidence" value="ECO:0007669"/>
    <property type="project" value="InterPro"/>
</dbReference>
<organism evidence="12">
    <name type="scientific">marine sediment metagenome</name>
    <dbReference type="NCBI Taxonomy" id="412755"/>
    <lineage>
        <taxon>unclassified sequences</taxon>
        <taxon>metagenomes</taxon>
        <taxon>ecological metagenomes</taxon>
    </lineage>
</organism>
<evidence type="ECO:0000256" key="4">
    <source>
        <dbReference type="ARBA" id="ARBA00022723"/>
    </source>
</evidence>
<dbReference type="SUPFAM" id="SSF56327">
    <property type="entry name" value="LDH C-terminal domain-like"/>
    <property type="match status" value="1"/>
</dbReference>
<keyword evidence="9" id="KW-0326">Glycosidase</keyword>
<keyword evidence="4" id="KW-0479">Metal-binding</keyword>
<dbReference type="Gene3D" id="3.90.1820.10">
    <property type="entry name" value="AglA-like glucosidase"/>
    <property type="match status" value="1"/>
</dbReference>
<dbReference type="InterPro" id="IPR036291">
    <property type="entry name" value="NAD(P)-bd_dom_sf"/>
</dbReference>
<dbReference type="InterPro" id="IPR022616">
    <property type="entry name" value="Glyco_hydro_4_C"/>
</dbReference>
<dbReference type="PANTHER" id="PTHR32092">
    <property type="entry name" value="6-PHOSPHO-BETA-GLUCOSIDASE-RELATED"/>
    <property type="match status" value="1"/>
</dbReference>
<dbReference type="GO" id="GO:0016616">
    <property type="term" value="F:oxidoreductase activity, acting on the CH-OH group of donors, NAD or NADP as acceptor"/>
    <property type="evidence" value="ECO:0007669"/>
    <property type="project" value="InterPro"/>
</dbReference>
<evidence type="ECO:0000256" key="9">
    <source>
        <dbReference type="ARBA" id="ARBA00023295"/>
    </source>
</evidence>
<dbReference type="InterPro" id="IPR015955">
    <property type="entry name" value="Lactate_DH/Glyco_Ohase_4_C"/>
</dbReference>
<evidence type="ECO:0000256" key="5">
    <source>
        <dbReference type="ARBA" id="ARBA00022801"/>
    </source>
</evidence>
<evidence type="ECO:0000313" key="12">
    <source>
        <dbReference type="EMBL" id="KKN58316.1"/>
    </source>
</evidence>
<feature type="transmembrane region" description="Helical" evidence="10">
    <location>
        <begin position="21"/>
        <end position="41"/>
    </location>
</feature>
<evidence type="ECO:0000256" key="6">
    <source>
        <dbReference type="ARBA" id="ARBA00023027"/>
    </source>
</evidence>
<comment type="similarity">
    <text evidence="3">Belongs to the glycosyl hydrolase 4 family.</text>
</comment>
<dbReference type="Pfam" id="PF11975">
    <property type="entry name" value="Glyco_hydro_4C"/>
    <property type="match status" value="1"/>
</dbReference>
<gene>
    <name evidence="12" type="ORF">LCGC14_0553410</name>
</gene>
<feature type="domain" description="Glycosyl hydrolase family 4 C-terminal" evidence="11">
    <location>
        <begin position="215"/>
        <end position="423"/>
    </location>
</feature>
<dbReference type="GO" id="GO:0005975">
    <property type="term" value="P:carbohydrate metabolic process"/>
    <property type="evidence" value="ECO:0007669"/>
    <property type="project" value="InterPro"/>
</dbReference>
<reference evidence="12" key="1">
    <citation type="journal article" date="2015" name="Nature">
        <title>Complex archaea that bridge the gap between prokaryotes and eukaryotes.</title>
        <authorList>
            <person name="Spang A."/>
            <person name="Saw J.H."/>
            <person name="Jorgensen S.L."/>
            <person name="Zaremba-Niedzwiedzka K."/>
            <person name="Martijn J."/>
            <person name="Lind A.E."/>
            <person name="van Eijk R."/>
            <person name="Schleper C."/>
            <person name="Guy L."/>
            <person name="Ettema T.J."/>
        </authorList>
    </citation>
    <scope>NUCLEOTIDE SEQUENCE</scope>
</reference>
<dbReference type="EMBL" id="LAZR01000767">
    <property type="protein sequence ID" value="KKN58316.1"/>
    <property type="molecule type" value="Genomic_DNA"/>
</dbReference>
<dbReference type="SUPFAM" id="SSF51735">
    <property type="entry name" value="NAD(P)-binding Rossmann-fold domains"/>
    <property type="match status" value="1"/>
</dbReference>
<dbReference type="InterPro" id="IPR001088">
    <property type="entry name" value="Glyco_hydro_4"/>
</dbReference>
<keyword evidence="6" id="KW-0520">NAD</keyword>
<comment type="caution">
    <text evidence="12">The sequence shown here is derived from an EMBL/GenBank/DDBJ whole genome shotgun (WGS) entry which is preliminary data.</text>
</comment>
<dbReference type="PRINTS" id="PR00732">
    <property type="entry name" value="GLHYDRLASE4"/>
</dbReference>
<evidence type="ECO:0000256" key="10">
    <source>
        <dbReference type="SAM" id="Phobius"/>
    </source>
</evidence>
<evidence type="ECO:0000256" key="7">
    <source>
        <dbReference type="ARBA" id="ARBA00023211"/>
    </source>
</evidence>
<dbReference type="PANTHER" id="PTHR32092:SF6">
    <property type="entry name" value="ALPHA-GALACTOSIDASE"/>
    <property type="match status" value="1"/>
</dbReference>
<dbReference type="Pfam" id="PF02056">
    <property type="entry name" value="Glyco_hydro_4"/>
    <property type="match status" value="1"/>
</dbReference>
<keyword evidence="5" id="KW-0378">Hydrolase</keyword>
<dbReference type="InterPro" id="IPR053715">
    <property type="entry name" value="GH4_Enzyme_sf"/>
</dbReference>
<keyword evidence="7" id="KW-0464">Manganese</keyword>
<keyword evidence="10" id="KW-0812">Transmembrane</keyword>
<evidence type="ECO:0000256" key="1">
    <source>
        <dbReference type="ARBA" id="ARBA00001911"/>
    </source>
</evidence>
<dbReference type="AlphaFoldDB" id="A0A0F9UAM8"/>
<evidence type="ECO:0000256" key="8">
    <source>
        <dbReference type="ARBA" id="ARBA00023277"/>
    </source>
</evidence>